<dbReference type="Pfam" id="PF08544">
    <property type="entry name" value="GHMP_kinases_C"/>
    <property type="match status" value="1"/>
</dbReference>
<dbReference type="InterPro" id="IPR013750">
    <property type="entry name" value="GHMP_kinase_C_dom"/>
</dbReference>
<keyword evidence="3 6" id="KW-0418">Kinase</keyword>
<evidence type="ECO:0000256" key="2">
    <source>
        <dbReference type="ARBA" id="ARBA00022679"/>
    </source>
</evidence>
<accession>A0A0D7AI39</accession>
<evidence type="ECO:0000256" key="3">
    <source>
        <dbReference type="ARBA" id="ARBA00022777"/>
    </source>
</evidence>
<proteinExistence type="predicted"/>
<protein>
    <submittedName>
        <fullName evidence="6">GHMP Kinase, C-terminal domain-containing protein</fullName>
    </submittedName>
</protein>
<evidence type="ECO:0000256" key="1">
    <source>
        <dbReference type="ARBA" id="ARBA00022490"/>
    </source>
</evidence>
<dbReference type="OrthoDB" id="1652964at2759"/>
<dbReference type="SUPFAM" id="SSF55060">
    <property type="entry name" value="GHMP Kinase, C-terminal domain"/>
    <property type="match status" value="1"/>
</dbReference>
<dbReference type="GO" id="GO:0004496">
    <property type="term" value="F:mevalonate kinase activity"/>
    <property type="evidence" value="ECO:0007669"/>
    <property type="project" value="InterPro"/>
</dbReference>
<dbReference type="AlphaFoldDB" id="A0A0D7AI39"/>
<dbReference type="InterPro" id="IPR036554">
    <property type="entry name" value="GHMP_kinase_C_sf"/>
</dbReference>
<keyword evidence="7" id="KW-1185">Reference proteome</keyword>
<dbReference type="PANTHER" id="PTHR43290">
    <property type="entry name" value="MEVALONATE KINASE"/>
    <property type="match status" value="1"/>
</dbReference>
<reference evidence="6 7" key="1">
    <citation type="journal article" date="2015" name="Fungal Genet. Biol.">
        <title>Evolution of novel wood decay mechanisms in Agaricales revealed by the genome sequences of Fistulina hepatica and Cylindrobasidium torrendii.</title>
        <authorList>
            <person name="Floudas D."/>
            <person name="Held B.W."/>
            <person name="Riley R."/>
            <person name="Nagy L.G."/>
            <person name="Koehler G."/>
            <person name="Ransdell A.S."/>
            <person name="Younus H."/>
            <person name="Chow J."/>
            <person name="Chiniquy J."/>
            <person name="Lipzen A."/>
            <person name="Tritt A."/>
            <person name="Sun H."/>
            <person name="Haridas S."/>
            <person name="LaButti K."/>
            <person name="Ohm R.A."/>
            <person name="Kues U."/>
            <person name="Blanchette R.A."/>
            <person name="Grigoriev I.V."/>
            <person name="Minto R.E."/>
            <person name="Hibbett D.S."/>
        </authorList>
    </citation>
    <scope>NUCLEOTIDE SEQUENCE [LARGE SCALE GENOMIC DNA]</scope>
    <source>
        <strain evidence="6 7">ATCC 64428</strain>
    </source>
</reference>
<dbReference type="Proteomes" id="UP000054144">
    <property type="component" value="Unassembled WGS sequence"/>
</dbReference>
<dbReference type="EMBL" id="KN881660">
    <property type="protein sequence ID" value="KIY51414.1"/>
    <property type="molecule type" value="Genomic_DNA"/>
</dbReference>
<name>A0A0D7AI39_9AGAR</name>
<gene>
    <name evidence="6" type="ORF">FISHEDRAFT_56713</name>
</gene>
<evidence type="ECO:0000259" key="5">
    <source>
        <dbReference type="Pfam" id="PF08544"/>
    </source>
</evidence>
<keyword evidence="2" id="KW-0808">Transferase</keyword>
<dbReference type="GO" id="GO:0005829">
    <property type="term" value="C:cytosol"/>
    <property type="evidence" value="ECO:0007669"/>
    <property type="project" value="TreeGrafter"/>
</dbReference>
<evidence type="ECO:0000313" key="7">
    <source>
        <dbReference type="Proteomes" id="UP000054144"/>
    </source>
</evidence>
<organism evidence="6 7">
    <name type="scientific">Fistulina hepatica ATCC 64428</name>
    <dbReference type="NCBI Taxonomy" id="1128425"/>
    <lineage>
        <taxon>Eukaryota</taxon>
        <taxon>Fungi</taxon>
        <taxon>Dikarya</taxon>
        <taxon>Basidiomycota</taxon>
        <taxon>Agaricomycotina</taxon>
        <taxon>Agaricomycetes</taxon>
        <taxon>Agaricomycetidae</taxon>
        <taxon>Agaricales</taxon>
        <taxon>Fistulinaceae</taxon>
        <taxon>Fistulina</taxon>
    </lineage>
</organism>
<evidence type="ECO:0000313" key="6">
    <source>
        <dbReference type="EMBL" id="KIY51414.1"/>
    </source>
</evidence>
<keyword evidence="4" id="KW-0460">Magnesium</keyword>
<sequence>MSSKHYGGSSATYTRADFNKPSNIVPIQGFKSLKFLLTNTKVPRDTKKLVAGVGELKRQQPETVEQVLAEVQNISDEARRALGDPEMSRDLLLKTLSTLMDANHSNLVTLGVSHPSLEAVREITRADGLSTKLTGAGGGGCSVTLVPDGVDALTPYLYITLTCCLSRIRLCPP</sequence>
<dbReference type="GO" id="GO:0005524">
    <property type="term" value="F:ATP binding"/>
    <property type="evidence" value="ECO:0007669"/>
    <property type="project" value="InterPro"/>
</dbReference>
<evidence type="ECO:0000256" key="4">
    <source>
        <dbReference type="ARBA" id="ARBA00022842"/>
    </source>
</evidence>
<dbReference type="InterPro" id="IPR006205">
    <property type="entry name" value="Mev_gal_kin"/>
</dbReference>
<dbReference type="GO" id="GO:0019287">
    <property type="term" value="P:isopentenyl diphosphate biosynthetic process, mevalonate pathway"/>
    <property type="evidence" value="ECO:0007669"/>
    <property type="project" value="TreeGrafter"/>
</dbReference>
<dbReference type="PANTHER" id="PTHR43290:SF2">
    <property type="entry name" value="MEVALONATE KINASE"/>
    <property type="match status" value="1"/>
</dbReference>
<dbReference type="Gene3D" id="3.30.70.890">
    <property type="entry name" value="GHMP kinase, C-terminal domain"/>
    <property type="match status" value="1"/>
</dbReference>
<keyword evidence="1" id="KW-0963">Cytoplasm</keyword>
<feature type="domain" description="GHMP kinase C-terminal" evidence="5">
    <location>
        <begin position="93"/>
        <end position="151"/>
    </location>
</feature>